<gene>
    <name evidence="1" type="ORF">CIT40_22585</name>
</gene>
<reference evidence="1 2" key="1">
    <citation type="journal article" date="2017" name="Syst. Appl. Microbiol.">
        <title>Soybeans inoculated with root zone soils of Canadian native legumes harbour diverse and novel Bradyrhizobium spp. that possess agricultural potential.</title>
        <authorList>
            <person name="Bromfield E.S.P."/>
            <person name="Cloutier S."/>
            <person name="Tambong J.T."/>
            <person name="Tran Thi T.V."/>
        </authorList>
    </citation>
    <scope>NUCLEOTIDE SEQUENCE [LARGE SCALE GENOMIC DNA]</scope>
    <source>
        <strain evidence="1 2">39S1MB</strain>
    </source>
</reference>
<proteinExistence type="predicted"/>
<evidence type="ECO:0000313" key="2">
    <source>
        <dbReference type="Proteomes" id="UP000215884"/>
    </source>
</evidence>
<keyword evidence="2" id="KW-1185">Reference proteome</keyword>
<dbReference type="EMBL" id="CP029426">
    <property type="protein sequence ID" value="AWM02544.1"/>
    <property type="molecule type" value="Genomic_DNA"/>
</dbReference>
<dbReference type="KEGG" id="brq:CIT40_22585"/>
<dbReference type="RefSeq" id="WP_094891347.1">
    <property type="nucleotide sequence ID" value="NZ_CP029426.2"/>
</dbReference>
<sequence length="120" mass="12054">MPLPGNRTLNSADLTAYTPSCGASPVAAYVRVPFRCRVLKVSGILGGAITTADGTITVSANAATLATFTVTQAGSAAGQLFSAVPPSPTYLNEDDVIVLTPSGASGAAIPMHFSISVRTA</sequence>
<protein>
    <submittedName>
        <fullName evidence="1">Uncharacterized protein</fullName>
    </submittedName>
</protein>
<dbReference type="OrthoDB" id="8235363at2"/>
<reference evidence="1 2" key="2">
    <citation type="journal article" date="2019" name="Int. J. Syst. Evol. Microbiol.">
        <title>Description and complete genome sequence of Bradyrhizobium amphicarpaeae sp. nov., harbouring photosystem and nitrogen-fixation genes.</title>
        <authorList>
            <person name="Bromfield E.S.P."/>
            <person name="Cloutier S."/>
            <person name="Nguyen H.D.T."/>
        </authorList>
    </citation>
    <scope>NUCLEOTIDE SEQUENCE [LARGE SCALE GENOMIC DNA]</scope>
    <source>
        <strain evidence="1 2">39S1MB</strain>
    </source>
</reference>
<accession>A0A2U8PXQ3</accession>
<evidence type="ECO:0000313" key="1">
    <source>
        <dbReference type="EMBL" id="AWM02544.1"/>
    </source>
</evidence>
<dbReference type="Proteomes" id="UP000215884">
    <property type="component" value="Chromosome"/>
</dbReference>
<organism evidence="1 2">
    <name type="scientific">Bradyrhizobium amphicarpaeae</name>
    <dbReference type="NCBI Taxonomy" id="1404768"/>
    <lineage>
        <taxon>Bacteria</taxon>
        <taxon>Pseudomonadati</taxon>
        <taxon>Pseudomonadota</taxon>
        <taxon>Alphaproteobacteria</taxon>
        <taxon>Hyphomicrobiales</taxon>
        <taxon>Nitrobacteraceae</taxon>
        <taxon>Bradyrhizobium</taxon>
    </lineage>
</organism>
<dbReference type="AlphaFoldDB" id="A0A2U8PXQ3"/>
<name>A0A2U8PXQ3_9BRAD</name>